<sequence length="266" mass="29365" precursor="true">MSRVYCVTSLALLVVLFSAHSERAAAQFGGGRSGGEGGYGRGGYGGEFGGGYGEQPKRKSERKNRVTSTISKSKAEEKIEQALDEPLKSPLQCEDQPLNEVINTLQDEYDIPIIIDQQALEEIAISPVTEITINLRNIPLSSALNLIFRQPGLEDLTYDVVENVLLITTQEKANQRLSVEVYRVDDLISGYSQNPGGNQENPYSSLVQVITNSIEFDSWMANGHGEGEIHLMEPGMLIISHSKRVQDNVQALLQKLRQMKTEIKGE</sequence>
<proteinExistence type="predicted"/>
<feature type="signal peptide" evidence="2">
    <location>
        <begin position="1"/>
        <end position="26"/>
    </location>
</feature>
<name>A0A5C6D2E6_9BACT</name>
<dbReference type="AlphaFoldDB" id="A0A5C6D2E6"/>
<protein>
    <submittedName>
        <fullName evidence="3">Uncharacterized protein</fullName>
    </submittedName>
</protein>
<comment type="caution">
    <text evidence="3">The sequence shown here is derived from an EMBL/GenBank/DDBJ whole genome shotgun (WGS) entry which is preliminary data.</text>
</comment>
<reference evidence="3 4" key="1">
    <citation type="submission" date="2019-02" db="EMBL/GenBank/DDBJ databases">
        <title>Deep-cultivation of Planctomycetes and their phenomic and genomic characterization uncovers novel biology.</title>
        <authorList>
            <person name="Wiegand S."/>
            <person name="Jogler M."/>
            <person name="Boedeker C."/>
            <person name="Pinto D."/>
            <person name="Vollmers J."/>
            <person name="Rivas-Marin E."/>
            <person name="Kohn T."/>
            <person name="Peeters S.H."/>
            <person name="Heuer A."/>
            <person name="Rast P."/>
            <person name="Oberbeckmann S."/>
            <person name="Bunk B."/>
            <person name="Jeske O."/>
            <person name="Meyerdierks A."/>
            <person name="Storesund J.E."/>
            <person name="Kallscheuer N."/>
            <person name="Luecker S."/>
            <person name="Lage O.M."/>
            <person name="Pohl T."/>
            <person name="Merkel B.J."/>
            <person name="Hornburger P."/>
            <person name="Mueller R.-W."/>
            <person name="Bruemmer F."/>
            <person name="Labrenz M."/>
            <person name="Spormann A.M."/>
            <person name="Op Den Camp H."/>
            <person name="Overmann J."/>
            <person name="Amann R."/>
            <person name="Jetten M.S.M."/>
            <person name="Mascher T."/>
            <person name="Medema M.H."/>
            <person name="Devos D.P."/>
            <person name="Kaster A.-K."/>
            <person name="Ovreas L."/>
            <person name="Rohde M."/>
            <person name="Galperin M.Y."/>
            <person name="Jogler C."/>
        </authorList>
    </citation>
    <scope>NUCLEOTIDE SEQUENCE [LARGE SCALE GENOMIC DNA]</scope>
    <source>
        <strain evidence="3 4">Pla144</strain>
    </source>
</reference>
<evidence type="ECO:0000313" key="4">
    <source>
        <dbReference type="Proteomes" id="UP000318437"/>
    </source>
</evidence>
<organism evidence="3 4">
    <name type="scientific">Bythopirellula polymerisocia</name>
    <dbReference type="NCBI Taxonomy" id="2528003"/>
    <lineage>
        <taxon>Bacteria</taxon>
        <taxon>Pseudomonadati</taxon>
        <taxon>Planctomycetota</taxon>
        <taxon>Planctomycetia</taxon>
        <taxon>Pirellulales</taxon>
        <taxon>Lacipirellulaceae</taxon>
        <taxon>Bythopirellula</taxon>
    </lineage>
</organism>
<evidence type="ECO:0000313" key="3">
    <source>
        <dbReference type="EMBL" id="TWU29386.1"/>
    </source>
</evidence>
<keyword evidence="4" id="KW-1185">Reference proteome</keyword>
<accession>A0A5C6D2E6</accession>
<dbReference type="Gene3D" id="3.55.50.30">
    <property type="match status" value="1"/>
</dbReference>
<evidence type="ECO:0000256" key="2">
    <source>
        <dbReference type="SAM" id="SignalP"/>
    </source>
</evidence>
<keyword evidence="2" id="KW-0732">Signal</keyword>
<feature type="chain" id="PRO_5023094427" evidence="2">
    <location>
        <begin position="27"/>
        <end position="266"/>
    </location>
</feature>
<feature type="region of interest" description="Disordered" evidence="1">
    <location>
        <begin position="47"/>
        <end position="71"/>
    </location>
</feature>
<dbReference type="EMBL" id="SJPS01000001">
    <property type="protein sequence ID" value="TWU29386.1"/>
    <property type="molecule type" value="Genomic_DNA"/>
</dbReference>
<dbReference type="OrthoDB" id="277020at2"/>
<gene>
    <name evidence="3" type="ORF">Pla144_01640</name>
</gene>
<dbReference type="Proteomes" id="UP000318437">
    <property type="component" value="Unassembled WGS sequence"/>
</dbReference>
<dbReference type="RefSeq" id="WP_146447421.1">
    <property type="nucleotide sequence ID" value="NZ_SJPS01000001.1"/>
</dbReference>
<evidence type="ECO:0000256" key="1">
    <source>
        <dbReference type="SAM" id="MobiDB-lite"/>
    </source>
</evidence>